<dbReference type="OrthoDB" id="120976at2759"/>
<keyword evidence="2" id="KW-0433">Leucine-rich repeat</keyword>
<dbReference type="Proteomes" id="UP000707451">
    <property type="component" value="Unassembled WGS sequence"/>
</dbReference>
<dbReference type="GO" id="GO:0031267">
    <property type="term" value="F:small GTPase binding"/>
    <property type="evidence" value="ECO:0007669"/>
    <property type="project" value="TreeGrafter"/>
</dbReference>
<keyword evidence="5" id="KW-1185">Reference proteome</keyword>
<dbReference type="AlphaFoldDB" id="A0A9P8BQE4"/>
<comment type="caution">
    <text evidence="4">The sequence shown here is derived from an EMBL/GenBank/DDBJ whole genome shotgun (WGS) entry which is preliminary data.</text>
</comment>
<dbReference type="GO" id="GO:0005829">
    <property type="term" value="C:cytosol"/>
    <property type="evidence" value="ECO:0007669"/>
    <property type="project" value="TreeGrafter"/>
</dbReference>
<evidence type="ECO:0000313" key="5">
    <source>
        <dbReference type="Proteomes" id="UP000707451"/>
    </source>
</evidence>
<evidence type="ECO:0000256" key="2">
    <source>
        <dbReference type="ARBA" id="ARBA00022614"/>
    </source>
</evidence>
<dbReference type="InterPro" id="IPR032675">
    <property type="entry name" value="LRR_dom_sf"/>
</dbReference>
<keyword evidence="1" id="KW-0343">GTPase activation</keyword>
<keyword evidence="3" id="KW-0677">Repeat</keyword>
<sequence length="104" mass="10871">MIQGSAYKKLSSSSAQDNVISSVMANSTLTILELEDHSIGSNGAQALSKALKTNSNLTTLCLQNNWIGENGAQALSGALKTTSTLTTLNLEEQLNRSQQSSGAV</sequence>
<dbReference type="GO" id="GO:0005634">
    <property type="term" value="C:nucleus"/>
    <property type="evidence" value="ECO:0007669"/>
    <property type="project" value="TreeGrafter"/>
</dbReference>
<gene>
    <name evidence="4" type="ORF">KI688_003115</name>
</gene>
<dbReference type="InterPro" id="IPR001611">
    <property type="entry name" value="Leu-rich_rpt"/>
</dbReference>
<protein>
    <recommendedName>
        <fullName evidence="6">RNI-like protein</fullName>
    </recommendedName>
</protein>
<dbReference type="Gene3D" id="3.80.10.10">
    <property type="entry name" value="Ribonuclease Inhibitor"/>
    <property type="match status" value="1"/>
</dbReference>
<dbReference type="InterPro" id="IPR027038">
    <property type="entry name" value="RanGap"/>
</dbReference>
<dbReference type="PANTHER" id="PTHR24113">
    <property type="entry name" value="RAN GTPASE-ACTIVATING PROTEIN 1"/>
    <property type="match status" value="1"/>
</dbReference>
<evidence type="ECO:0000256" key="1">
    <source>
        <dbReference type="ARBA" id="ARBA00022468"/>
    </source>
</evidence>
<dbReference type="SUPFAM" id="SSF52047">
    <property type="entry name" value="RNI-like"/>
    <property type="match status" value="1"/>
</dbReference>
<dbReference type="SMART" id="SM00368">
    <property type="entry name" value="LRR_RI"/>
    <property type="match status" value="2"/>
</dbReference>
<reference evidence="4" key="1">
    <citation type="submission" date="2021-06" db="EMBL/GenBank/DDBJ databases">
        <title>Genome Sequence of Mortierella hyaline Strain SCG-10, a Cold-Adapted, Nitrate-Reducing Fungus Isolated from Soil in Minnesota, USA.</title>
        <authorList>
            <person name="Aldossari N."/>
        </authorList>
    </citation>
    <scope>NUCLEOTIDE SEQUENCE</scope>
    <source>
        <strain evidence="4">SCG-10</strain>
    </source>
</reference>
<dbReference type="Pfam" id="PF13516">
    <property type="entry name" value="LRR_6"/>
    <property type="match status" value="2"/>
</dbReference>
<dbReference type="GO" id="GO:0048471">
    <property type="term" value="C:perinuclear region of cytoplasm"/>
    <property type="evidence" value="ECO:0007669"/>
    <property type="project" value="TreeGrafter"/>
</dbReference>
<evidence type="ECO:0008006" key="6">
    <source>
        <dbReference type="Google" id="ProtNLM"/>
    </source>
</evidence>
<name>A0A9P8BQE4_9FUNG</name>
<dbReference type="GO" id="GO:0006913">
    <property type="term" value="P:nucleocytoplasmic transport"/>
    <property type="evidence" value="ECO:0007669"/>
    <property type="project" value="TreeGrafter"/>
</dbReference>
<dbReference type="EMBL" id="JAHRHY010000013">
    <property type="protein sequence ID" value="KAG9064854.1"/>
    <property type="molecule type" value="Genomic_DNA"/>
</dbReference>
<proteinExistence type="predicted"/>
<dbReference type="PANTHER" id="PTHR24113:SF12">
    <property type="entry name" value="RAN GTPASE-ACTIVATING PROTEIN 1"/>
    <property type="match status" value="1"/>
</dbReference>
<dbReference type="GO" id="GO:0005096">
    <property type="term" value="F:GTPase activator activity"/>
    <property type="evidence" value="ECO:0007669"/>
    <property type="project" value="UniProtKB-KW"/>
</dbReference>
<accession>A0A9P8BQE4</accession>
<evidence type="ECO:0000256" key="3">
    <source>
        <dbReference type="ARBA" id="ARBA00022737"/>
    </source>
</evidence>
<organism evidence="4 5">
    <name type="scientific">Linnemannia hyalina</name>
    <dbReference type="NCBI Taxonomy" id="64524"/>
    <lineage>
        <taxon>Eukaryota</taxon>
        <taxon>Fungi</taxon>
        <taxon>Fungi incertae sedis</taxon>
        <taxon>Mucoromycota</taxon>
        <taxon>Mortierellomycotina</taxon>
        <taxon>Mortierellomycetes</taxon>
        <taxon>Mortierellales</taxon>
        <taxon>Mortierellaceae</taxon>
        <taxon>Linnemannia</taxon>
    </lineage>
</organism>
<evidence type="ECO:0000313" key="4">
    <source>
        <dbReference type="EMBL" id="KAG9064854.1"/>
    </source>
</evidence>